<evidence type="ECO:0000313" key="2">
    <source>
        <dbReference type="Proteomes" id="UP000828048"/>
    </source>
</evidence>
<evidence type="ECO:0000313" key="1">
    <source>
        <dbReference type="EMBL" id="KAH7857978.1"/>
    </source>
</evidence>
<proteinExistence type="predicted"/>
<accession>A0ACB7YXG8</accession>
<name>A0ACB7YXG8_9ERIC</name>
<dbReference type="Proteomes" id="UP000828048">
    <property type="component" value="Chromosome 3"/>
</dbReference>
<keyword evidence="2" id="KW-1185">Reference proteome</keyword>
<comment type="caution">
    <text evidence="1">The sequence shown here is derived from an EMBL/GenBank/DDBJ whole genome shotgun (WGS) entry which is preliminary data.</text>
</comment>
<gene>
    <name evidence="1" type="ORF">Vadar_018547</name>
</gene>
<sequence length="778" mass="88257">MAGEARVKGNAAFSAGDYADAIRHYTEAINLSPDNHVLYSNRSAAYAYLNQYTEALSDAQKTVNLKPGWPKGFSRLGIAHLGLQNYNDAVSAYKKGVDLDPTNQGLQSGLKASLTVAAKSRGPPFPTMDPPEAVEQTFESAENIILRRDTKASEEATDAQPSQPPFPTIKPPKAVELTFESAENIILRWDSMASEAARGNRMIFDGGNRHEINQYLNAVDEIQRSLESMTLTGCDNQSKAKTIIRIAMARLECEFRNLLTAHTSPIETDCFMDQNSSFKRHSTTDSTCELHEESFTEDDEVRESITCVSYQFTNSICEIDLIPSEAISDLRSITERMISAGYLRECVQVFMGVRKSFVDDSLVHLGFDKSTVDDIQWMEWEYLAPMLQWWIRAARVLIRIVFASEKKLCEQIFSSHLDSSIEDFCFVEIVKGQAIRLFNFCDAISSVSPRPEKLFKILDLHDAMSDLLPDIEVVFGSKSSKMIRFEAGEILFDLTKAVREIWLEFENAVLNYPSKVQVPGGTIHPMTKYVMNYISTEIKVHKETLVKLIVSEPDQLRNSNDPTTTDVEFEVVEGRTPLASHLIWIIAILQSNLAGKSKHYKDPALGHLFMMNNVHYIVEKAKVETHLREMIGDEYLKKLSGRYRQLSTSYWRSTWVKVMHYLRDEGLHGNGNGSFFGVSKSAVRERFKSFNATFEEVHKTQATWLIPDFKLRQDLRMKISGLLIPAYRSFLDRFRSYIDSGKHPETIIKYSIEDLEASISNLFEGTSVSQQLSRRRSQ</sequence>
<organism evidence="1 2">
    <name type="scientific">Vaccinium darrowii</name>
    <dbReference type="NCBI Taxonomy" id="229202"/>
    <lineage>
        <taxon>Eukaryota</taxon>
        <taxon>Viridiplantae</taxon>
        <taxon>Streptophyta</taxon>
        <taxon>Embryophyta</taxon>
        <taxon>Tracheophyta</taxon>
        <taxon>Spermatophyta</taxon>
        <taxon>Magnoliopsida</taxon>
        <taxon>eudicotyledons</taxon>
        <taxon>Gunneridae</taxon>
        <taxon>Pentapetalae</taxon>
        <taxon>asterids</taxon>
        <taxon>Ericales</taxon>
        <taxon>Ericaceae</taxon>
        <taxon>Vaccinioideae</taxon>
        <taxon>Vaccinieae</taxon>
        <taxon>Vaccinium</taxon>
    </lineage>
</organism>
<protein>
    <submittedName>
        <fullName evidence="1">Uncharacterized protein</fullName>
    </submittedName>
</protein>
<reference evidence="1 2" key="1">
    <citation type="journal article" date="2021" name="Hortic Res">
        <title>High-quality reference genome and annotation aids understanding of berry development for evergreen blueberry (Vaccinium darrowii).</title>
        <authorList>
            <person name="Yu J."/>
            <person name="Hulse-Kemp A.M."/>
            <person name="Babiker E."/>
            <person name="Staton M."/>
        </authorList>
    </citation>
    <scope>NUCLEOTIDE SEQUENCE [LARGE SCALE GENOMIC DNA]</scope>
    <source>
        <strain evidence="2">cv. NJ 8807/NJ 8810</strain>
        <tissue evidence="1">Young leaf</tissue>
    </source>
</reference>
<dbReference type="EMBL" id="CM037153">
    <property type="protein sequence ID" value="KAH7857978.1"/>
    <property type="molecule type" value="Genomic_DNA"/>
</dbReference>